<evidence type="ECO:0000256" key="2">
    <source>
        <dbReference type="ARBA" id="ARBA00009712"/>
    </source>
</evidence>
<evidence type="ECO:0000256" key="3">
    <source>
        <dbReference type="ARBA" id="ARBA00022723"/>
    </source>
</evidence>
<dbReference type="InterPro" id="IPR019774">
    <property type="entry name" value="Aromatic-AA_hydroxylase_C"/>
</dbReference>
<feature type="binding site" evidence="7">
    <location>
        <position position="359"/>
    </location>
    <ligand>
        <name>Fe cation</name>
        <dbReference type="ChEBI" id="CHEBI:24875"/>
    </ligand>
</feature>
<dbReference type="GO" id="GO:0005737">
    <property type="term" value="C:cytoplasm"/>
    <property type="evidence" value="ECO:0007669"/>
    <property type="project" value="TreeGrafter"/>
</dbReference>
<evidence type="ECO:0000256" key="5">
    <source>
        <dbReference type="ARBA" id="ARBA00023004"/>
    </source>
</evidence>
<keyword evidence="3 7" id="KW-0479">Metal-binding</keyword>
<dbReference type="InterPro" id="IPR036951">
    <property type="entry name" value="ArAA_hydroxylase_sf"/>
</dbReference>
<evidence type="ECO:0000313" key="9">
    <source>
        <dbReference type="EMBL" id="QNG40891.1"/>
    </source>
</evidence>
<sequence>MLANNVVEKRLKWKNSECQSWESFDFRKSFDGTYRQSLFADAMNDAQTKTSLDPVIEEYGQWEPIQLICTPHPNLNSLHAILAAININGFQVESVETGSSTRKGYRHDVMLQIAAKKQGRYNVVDTIRQFCSHISLLNQRLQTKDNTIWFPRHVSELENIGILSTVDPQFDKDHPGFNDVKYRERRKDIIKVAQDYQLKDEKIPVVAYTDVEIETWKEAYVNLRSLHQTHACKQYIEGFRLLEEKFGLCPEEIPQLRDLSAFMKEEVGYRLRPVAGLVTARDFLAHLAFRIFPCTQYIRHPSAPMHTPEPDYIHESLGHMPMFLHHDLADFSQQIGLASLGADDDFIIKLATLYWFTVEFGLIREEGKLKAYGAGLLSAYGEMIHSLSNEPKHLNFDPEVTCVQTYDDYNYQEVYFVIDSISEMMFKFNSYVYKHKKSNILQFDANTQSIRVLNKINDIKKEFAKLKHSLDMTLHAMENL</sequence>
<feature type="binding site" evidence="7">
    <location>
        <position position="314"/>
    </location>
    <ligand>
        <name>Fe cation</name>
        <dbReference type="ChEBI" id="CHEBI:24875"/>
    </ligand>
</feature>
<dbReference type="PROSITE" id="PS51410">
    <property type="entry name" value="BH4_AAA_HYDROXYL_2"/>
    <property type="match status" value="1"/>
</dbReference>
<dbReference type="Pfam" id="PF00351">
    <property type="entry name" value="Biopterin_H"/>
    <property type="match status" value="1"/>
</dbReference>
<keyword evidence="6" id="KW-0503">Monooxygenase</keyword>
<comment type="similarity">
    <text evidence="2">Belongs to the biopterin-dependent aromatic amino acid hydroxylase family.</text>
</comment>
<keyword evidence="5 7" id="KW-0408">Iron</keyword>
<dbReference type="Gene3D" id="1.10.800.10">
    <property type="entry name" value="Aromatic amino acid hydroxylase"/>
    <property type="match status" value="1"/>
</dbReference>
<dbReference type="GO" id="GO:0004511">
    <property type="term" value="F:tyrosine 3-monooxygenase activity"/>
    <property type="evidence" value="ECO:0007669"/>
    <property type="project" value="TreeGrafter"/>
</dbReference>
<dbReference type="GO" id="GO:0043204">
    <property type="term" value="C:perikaryon"/>
    <property type="evidence" value="ECO:0007669"/>
    <property type="project" value="TreeGrafter"/>
</dbReference>
<dbReference type="GO" id="GO:0005506">
    <property type="term" value="F:iron ion binding"/>
    <property type="evidence" value="ECO:0007669"/>
    <property type="project" value="InterPro"/>
</dbReference>
<proteinExistence type="evidence at transcript level"/>
<dbReference type="PRINTS" id="PR00372">
    <property type="entry name" value="FYWHYDRXLASE"/>
</dbReference>
<dbReference type="GO" id="GO:0006585">
    <property type="term" value="P:dopamine biosynthetic process from tyrosine"/>
    <property type="evidence" value="ECO:0007669"/>
    <property type="project" value="TreeGrafter"/>
</dbReference>
<dbReference type="GO" id="GO:0030424">
    <property type="term" value="C:axon"/>
    <property type="evidence" value="ECO:0007669"/>
    <property type="project" value="TreeGrafter"/>
</dbReference>
<comment type="cofactor">
    <cofactor evidence="1 7">
        <name>Fe(2+)</name>
        <dbReference type="ChEBI" id="CHEBI:29033"/>
    </cofactor>
</comment>
<dbReference type="PANTHER" id="PTHR11473">
    <property type="entry name" value="AROMATIC AMINO ACID HYDROXYLASE"/>
    <property type="match status" value="1"/>
</dbReference>
<evidence type="ECO:0000256" key="6">
    <source>
        <dbReference type="ARBA" id="ARBA00023033"/>
    </source>
</evidence>
<evidence type="ECO:0000256" key="1">
    <source>
        <dbReference type="ARBA" id="ARBA00001954"/>
    </source>
</evidence>
<accession>A0A7G7LK74</accession>
<gene>
    <name evidence="9" type="primary">th</name>
</gene>
<dbReference type="SUPFAM" id="SSF56534">
    <property type="entry name" value="Aromatic aminoacid monoxygenases, catalytic and oligomerization domains"/>
    <property type="match status" value="1"/>
</dbReference>
<dbReference type="InterPro" id="IPR036329">
    <property type="entry name" value="Aro-AA_hydroxylase_C_sf"/>
</dbReference>
<organism evidence="9">
    <name type="scientific">Hofstenia miamia</name>
    <name type="common">Three-banded panther worm</name>
    <dbReference type="NCBI Taxonomy" id="442651"/>
    <lineage>
        <taxon>Eukaryota</taxon>
        <taxon>Metazoa</taxon>
        <taxon>Xenacoelomorpha</taxon>
        <taxon>Acoelomorpha</taxon>
        <taxon>Acoela</taxon>
        <taxon>Hofsteniidae</taxon>
        <taxon>Hofstenia</taxon>
    </lineage>
</organism>
<name>A0A7G7LK74_HOFMI</name>
<evidence type="ECO:0000256" key="4">
    <source>
        <dbReference type="ARBA" id="ARBA00023002"/>
    </source>
</evidence>
<feature type="domain" description="Biopterin-dependent aromatic amino acid hydroxylase family profile" evidence="8">
    <location>
        <begin position="134"/>
        <end position="480"/>
    </location>
</feature>
<evidence type="ECO:0000259" key="8">
    <source>
        <dbReference type="PROSITE" id="PS51410"/>
    </source>
</evidence>
<reference evidence="9" key="1">
    <citation type="journal article" date="2020" name="Proc. R. Soc. B">
        <title>Neural architecture and regeneration in the acoel Hofstenia miamia.</title>
        <authorList>
            <person name="Hulett R.E."/>
            <person name="Potter D."/>
            <person name="Srivastava M."/>
        </authorList>
    </citation>
    <scope>NUCLEOTIDE SEQUENCE</scope>
</reference>
<keyword evidence="4" id="KW-0560">Oxidoreductase</keyword>
<feature type="binding site" evidence="7">
    <location>
        <position position="319"/>
    </location>
    <ligand>
        <name>Fe cation</name>
        <dbReference type="ChEBI" id="CHEBI:24875"/>
    </ligand>
</feature>
<evidence type="ECO:0000256" key="7">
    <source>
        <dbReference type="PIRSR" id="PIRSR601273-2"/>
    </source>
</evidence>
<protein>
    <submittedName>
        <fullName evidence="9">Tyrosine hydroxylase</fullName>
    </submittedName>
</protein>
<dbReference type="AlphaFoldDB" id="A0A7G7LK74"/>
<dbReference type="EMBL" id="MT657932">
    <property type="protein sequence ID" value="QNG40891.1"/>
    <property type="molecule type" value="mRNA"/>
</dbReference>
<dbReference type="InterPro" id="IPR001273">
    <property type="entry name" value="ArAA_hydroxylase"/>
</dbReference>
<dbReference type="PANTHER" id="PTHR11473:SF15">
    <property type="entry name" value="TYROSINE 3-MONOOXYGENASE"/>
    <property type="match status" value="1"/>
</dbReference>